<evidence type="ECO:0000313" key="1">
    <source>
        <dbReference type="EMBL" id="VDL59543.1"/>
    </source>
</evidence>
<gene>
    <name evidence="1" type="ORF">HDID_LOCUS7225</name>
</gene>
<dbReference type="WBParaSite" id="HDID_0000722701-mRNA-1">
    <property type="protein sequence ID" value="HDID_0000722701-mRNA-1"/>
    <property type="gene ID" value="HDID_0000722701"/>
</dbReference>
<reference evidence="1 2" key="2">
    <citation type="submission" date="2018-11" db="EMBL/GenBank/DDBJ databases">
        <authorList>
            <consortium name="Pathogen Informatics"/>
        </authorList>
    </citation>
    <scope>NUCLEOTIDE SEQUENCE [LARGE SCALE GENOMIC DNA]</scope>
</reference>
<dbReference type="EMBL" id="UYSG01010916">
    <property type="protein sequence ID" value="VDL59543.1"/>
    <property type="molecule type" value="Genomic_DNA"/>
</dbReference>
<dbReference type="OrthoDB" id="10456844at2759"/>
<protein>
    <submittedName>
        <fullName evidence="3">FLYWCH-type domain-containing protein</fullName>
    </submittedName>
</protein>
<accession>A0A0R3SQ95</accession>
<evidence type="ECO:0000313" key="3">
    <source>
        <dbReference type="WBParaSite" id="HDID_0000722701-mRNA-1"/>
    </source>
</evidence>
<evidence type="ECO:0000313" key="2">
    <source>
        <dbReference type="Proteomes" id="UP000274504"/>
    </source>
</evidence>
<dbReference type="Proteomes" id="UP000274504">
    <property type="component" value="Unassembled WGS sequence"/>
</dbReference>
<reference evidence="3" key="1">
    <citation type="submission" date="2017-02" db="UniProtKB">
        <authorList>
            <consortium name="WormBaseParasite"/>
        </authorList>
    </citation>
    <scope>IDENTIFICATION</scope>
</reference>
<name>A0A0R3SQ95_HYMDI</name>
<dbReference type="AlphaFoldDB" id="A0A0R3SQ95"/>
<organism evidence="3">
    <name type="scientific">Hymenolepis diminuta</name>
    <name type="common">Rat tapeworm</name>
    <dbReference type="NCBI Taxonomy" id="6216"/>
    <lineage>
        <taxon>Eukaryota</taxon>
        <taxon>Metazoa</taxon>
        <taxon>Spiralia</taxon>
        <taxon>Lophotrochozoa</taxon>
        <taxon>Platyhelminthes</taxon>
        <taxon>Cestoda</taxon>
        <taxon>Eucestoda</taxon>
        <taxon>Cyclophyllidea</taxon>
        <taxon>Hymenolepididae</taxon>
        <taxon>Hymenolepis</taxon>
    </lineage>
</organism>
<sequence>MNRSMEIANLCLRALTCKTYYNLLSVEREIGNYARVMGIMYYLVIIRSGENDARQYVYYCQFRYSMECKAIFCVTSGCGSGPLEIAVYARHTHPCRFEPIEMDPSPYDIDPSHIQEEPVQLSEKMRRGRQFFQKMLNFLVLARASTTAAQYRRIFDSITKLTFREGVKLFDALQ</sequence>
<proteinExistence type="predicted"/>